<evidence type="ECO:0008006" key="17">
    <source>
        <dbReference type="Google" id="ProtNLM"/>
    </source>
</evidence>
<keyword evidence="9" id="KW-0325">Glycoprotein</keyword>
<evidence type="ECO:0000256" key="11">
    <source>
        <dbReference type="SAM" id="MobiDB-lite"/>
    </source>
</evidence>
<dbReference type="SMART" id="SM00060">
    <property type="entry name" value="FN3"/>
    <property type="match status" value="2"/>
</dbReference>
<dbReference type="InterPro" id="IPR003599">
    <property type="entry name" value="Ig_sub"/>
</dbReference>
<feature type="domain" description="Fibronectin type-III" evidence="14">
    <location>
        <begin position="613"/>
        <end position="716"/>
    </location>
</feature>
<keyword evidence="8" id="KW-1015">Disulfide bond</keyword>
<proteinExistence type="predicted"/>
<evidence type="ECO:0000256" key="2">
    <source>
        <dbReference type="ARBA" id="ARBA00022692"/>
    </source>
</evidence>
<evidence type="ECO:0000256" key="6">
    <source>
        <dbReference type="ARBA" id="ARBA00022989"/>
    </source>
</evidence>
<dbReference type="FunFam" id="2.60.40.10:FF:000032">
    <property type="entry name" value="palladin isoform X1"/>
    <property type="match status" value="2"/>
</dbReference>
<feature type="domain" description="Ig-like" evidence="13">
    <location>
        <begin position="401"/>
        <end position="488"/>
    </location>
</feature>
<evidence type="ECO:0000256" key="3">
    <source>
        <dbReference type="ARBA" id="ARBA00022729"/>
    </source>
</evidence>
<sequence length="816" mass="91583">SGSSAQQPSLEIQPNQRVVTKEVDGSLALTCRPNVPDPGLVTQLEWRDPLDRRIDTTNRASPIYVQNLPGEPGAVLIFSKLTQNQGGKYTCHAFYANTEPLTASIELNVYIDINFIDAPENQYPVVGKDFAVKCKVQGNPAPIIEWNKNGEIISTSKKYVVGPDQLLIKNVTEADDGVYKCMAIEVTTGQFKTRNIKVEVQVPPKIQPMDTITIIEGETASVKCSATGKPPPTYQWIKLKDRQDLSVTDRFDVKKNTGDLIMNRVEFNDDGVYKCIAENTVDRVETTVKINVLVKPKIYELINITAPIRGQAEIVCKAYGRPPPRIVFRKLSRHEPFRVGQQLDDRRITLEQQFFQEKGESYGTLIISNLSRTDDGLYECIADNTAETAYKNGHIAIEFPPTFERTKDLPPVWSWDNKPGNLSCLPEAIPNATIIWKYGGIEIQDGPNFQKIGNGPSSFLIVKPYNDKRLFTQYECFASNKLGHASIKLLLKQAFVPGPVSQAKAEHQTATTIKFSIIPANNFDGLPLRSYTVKYKPERELSWDYARNHTWSYGAPYILENLTPEETYHFQFAARNDVGMGAFQNAGSVTMPRRSVPAEPKILMESHRVKDENNSNREDMIALSPYADHFELRWGVPNDNGEPIQFYLVRYCVTEKISGEWHDRDCSEQDQQSVQYTHYQLGNLHPDTIYKIELRARNAIGDSLPAQIKVRTARGIDPIVPVQTAAMSSATIIGIVVAAIILVLIVLDITCYFVNRLGIIAMCCNARTKHADEEDPKLGSEEREPLKGEEKQMSVEFDGRFVHSKSGEIIGKHSAV</sequence>
<feature type="non-terminal residue" evidence="15">
    <location>
        <position position="816"/>
    </location>
</feature>
<dbReference type="GO" id="GO:0005886">
    <property type="term" value="C:plasma membrane"/>
    <property type="evidence" value="ECO:0007669"/>
    <property type="project" value="TreeGrafter"/>
</dbReference>
<accession>A0A9N9SEE2</accession>
<keyword evidence="10" id="KW-0393">Immunoglobulin domain</keyword>
<evidence type="ECO:0000256" key="7">
    <source>
        <dbReference type="ARBA" id="ARBA00023136"/>
    </source>
</evidence>
<dbReference type="PROSITE" id="PS50835">
    <property type="entry name" value="IG_LIKE"/>
    <property type="match status" value="5"/>
</dbReference>
<dbReference type="InterPro" id="IPR003961">
    <property type="entry name" value="FN3_dom"/>
</dbReference>
<dbReference type="Pfam" id="PF07679">
    <property type="entry name" value="I-set"/>
    <property type="match status" value="2"/>
</dbReference>
<dbReference type="GO" id="GO:0030154">
    <property type="term" value="P:cell differentiation"/>
    <property type="evidence" value="ECO:0007669"/>
    <property type="project" value="UniProtKB-ARBA"/>
</dbReference>
<evidence type="ECO:0000256" key="5">
    <source>
        <dbReference type="ARBA" id="ARBA00022889"/>
    </source>
</evidence>
<feature type="domain" description="Ig-like" evidence="13">
    <location>
        <begin position="100"/>
        <end position="197"/>
    </location>
</feature>
<feature type="domain" description="Ig-like" evidence="13">
    <location>
        <begin position="8"/>
        <end position="93"/>
    </location>
</feature>
<dbReference type="PANTHER" id="PTHR45080:SF8">
    <property type="entry name" value="IG-LIKE DOMAIN-CONTAINING PROTEIN"/>
    <property type="match status" value="1"/>
</dbReference>
<feature type="domain" description="Ig-like" evidence="13">
    <location>
        <begin position="204"/>
        <end position="291"/>
    </location>
</feature>
<dbReference type="Proteomes" id="UP001153737">
    <property type="component" value="Chromosome 3"/>
</dbReference>
<dbReference type="GO" id="GO:0009653">
    <property type="term" value="P:anatomical structure morphogenesis"/>
    <property type="evidence" value="ECO:0007669"/>
    <property type="project" value="UniProtKB-ARBA"/>
</dbReference>
<evidence type="ECO:0000256" key="12">
    <source>
        <dbReference type="SAM" id="Phobius"/>
    </source>
</evidence>
<keyword evidence="4" id="KW-0677">Repeat</keyword>
<dbReference type="GO" id="GO:0007156">
    <property type="term" value="P:homophilic cell adhesion via plasma membrane adhesion molecules"/>
    <property type="evidence" value="ECO:0007669"/>
    <property type="project" value="TreeGrafter"/>
</dbReference>
<dbReference type="PRINTS" id="PR01838">
    <property type="entry name" value="NCAMFAMILY"/>
</dbReference>
<gene>
    <name evidence="15" type="ORF">PHAECO_LOCUS7567</name>
</gene>
<keyword evidence="7 12" id="KW-0472">Membrane</keyword>
<dbReference type="InterPro" id="IPR007110">
    <property type="entry name" value="Ig-like_dom"/>
</dbReference>
<name>A0A9N9SEE2_PHACE</name>
<evidence type="ECO:0000256" key="8">
    <source>
        <dbReference type="ARBA" id="ARBA00023157"/>
    </source>
</evidence>
<dbReference type="SMART" id="SM00408">
    <property type="entry name" value="IGc2"/>
    <property type="match status" value="4"/>
</dbReference>
<evidence type="ECO:0000256" key="1">
    <source>
        <dbReference type="ARBA" id="ARBA00004167"/>
    </source>
</evidence>
<evidence type="ECO:0000256" key="10">
    <source>
        <dbReference type="ARBA" id="ARBA00023319"/>
    </source>
</evidence>
<dbReference type="PANTHER" id="PTHR45080">
    <property type="entry name" value="CONTACTIN 5"/>
    <property type="match status" value="1"/>
</dbReference>
<dbReference type="PROSITE" id="PS50853">
    <property type="entry name" value="FN3"/>
    <property type="match status" value="2"/>
</dbReference>
<dbReference type="InterPro" id="IPR036116">
    <property type="entry name" value="FN3_sf"/>
</dbReference>
<dbReference type="InterPro" id="IPR009138">
    <property type="entry name" value="Neural_cell_adh"/>
</dbReference>
<dbReference type="Pfam" id="PF13927">
    <property type="entry name" value="Ig_3"/>
    <property type="match status" value="1"/>
</dbReference>
<comment type="subcellular location">
    <subcellularLocation>
        <location evidence="1">Membrane</location>
        <topology evidence="1">Single-pass membrane protein</topology>
    </subcellularLocation>
</comment>
<keyword evidence="6 12" id="KW-1133">Transmembrane helix</keyword>
<protein>
    <recommendedName>
        <fullName evidence="17">Fasciclin-2</fullName>
    </recommendedName>
</protein>
<dbReference type="OrthoDB" id="10056271at2759"/>
<dbReference type="InterPro" id="IPR013783">
    <property type="entry name" value="Ig-like_fold"/>
</dbReference>
<evidence type="ECO:0000256" key="4">
    <source>
        <dbReference type="ARBA" id="ARBA00022737"/>
    </source>
</evidence>
<evidence type="ECO:0000313" key="15">
    <source>
        <dbReference type="EMBL" id="CAG9819922.1"/>
    </source>
</evidence>
<evidence type="ECO:0000259" key="13">
    <source>
        <dbReference type="PROSITE" id="PS50835"/>
    </source>
</evidence>
<organism evidence="15 16">
    <name type="scientific">Phaedon cochleariae</name>
    <name type="common">Mustard beetle</name>
    <dbReference type="NCBI Taxonomy" id="80249"/>
    <lineage>
        <taxon>Eukaryota</taxon>
        <taxon>Metazoa</taxon>
        <taxon>Ecdysozoa</taxon>
        <taxon>Arthropoda</taxon>
        <taxon>Hexapoda</taxon>
        <taxon>Insecta</taxon>
        <taxon>Pterygota</taxon>
        <taxon>Neoptera</taxon>
        <taxon>Endopterygota</taxon>
        <taxon>Coleoptera</taxon>
        <taxon>Polyphaga</taxon>
        <taxon>Cucujiformia</taxon>
        <taxon>Chrysomeloidea</taxon>
        <taxon>Chrysomelidae</taxon>
        <taxon>Chrysomelinae</taxon>
        <taxon>Chrysomelini</taxon>
        <taxon>Phaedon</taxon>
    </lineage>
</organism>
<keyword evidence="5" id="KW-0130">Cell adhesion</keyword>
<dbReference type="EMBL" id="OU896709">
    <property type="protein sequence ID" value="CAG9819922.1"/>
    <property type="molecule type" value="Genomic_DNA"/>
</dbReference>
<dbReference type="CDD" id="cd00096">
    <property type="entry name" value="Ig"/>
    <property type="match status" value="1"/>
</dbReference>
<feature type="domain" description="Fibronectin type-III" evidence="14">
    <location>
        <begin position="496"/>
        <end position="594"/>
    </location>
</feature>
<dbReference type="CDD" id="cd00063">
    <property type="entry name" value="FN3"/>
    <property type="match status" value="2"/>
</dbReference>
<evidence type="ECO:0000256" key="9">
    <source>
        <dbReference type="ARBA" id="ARBA00023180"/>
    </source>
</evidence>
<feature type="transmembrane region" description="Helical" evidence="12">
    <location>
        <begin position="732"/>
        <end position="754"/>
    </location>
</feature>
<dbReference type="SMART" id="SM00409">
    <property type="entry name" value="IG"/>
    <property type="match status" value="4"/>
</dbReference>
<feature type="domain" description="Ig-like" evidence="13">
    <location>
        <begin position="296"/>
        <end position="396"/>
    </location>
</feature>
<dbReference type="InterPro" id="IPR013098">
    <property type="entry name" value="Ig_I-set"/>
</dbReference>
<keyword evidence="16" id="KW-1185">Reference proteome</keyword>
<dbReference type="Pfam" id="PF00041">
    <property type="entry name" value="fn3"/>
    <property type="match status" value="2"/>
</dbReference>
<dbReference type="InterPro" id="IPR036179">
    <property type="entry name" value="Ig-like_dom_sf"/>
</dbReference>
<dbReference type="SUPFAM" id="SSF49265">
    <property type="entry name" value="Fibronectin type III"/>
    <property type="match status" value="1"/>
</dbReference>
<dbReference type="SUPFAM" id="SSF48726">
    <property type="entry name" value="Immunoglobulin"/>
    <property type="match status" value="4"/>
</dbReference>
<dbReference type="InterPro" id="IPR050958">
    <property type="entry name" value="Cell_Adh-Cytoskel_Orgn"/>
</dbReference>
<dbReference type="AlphaFoldDB" id="A0A9N9SEE2"/>
<dbReference type="InterPro" id="IPR003598">
    <property type="entry name" value="Ig_sub2"/>
</dbReference>
<evidence type="ECO:0000313" key="16">
    <source>
        <dbReference type="Proteomes" id="UP001153737"/>
    </source>
</evidence>
<reference evidence="15" key="1">
    <citation type="submission" date="2022-01" db="EMBL/GenBank/DDBJ databases">
        <authorList>
            <person name="King R."/>
        </authorList>
    </citation>
    <scope>NUCLEOTIDE SEQUENCE</scope>
</reference>
<keyword evidence="3" id="KW-0732">Signal</keyword>
<evidence type="ECO:0000259" key="14">
    <source>
        <dbReference type="PROSITE" id="PS50853"/>
    </source>
</evidence>
<reference evidence="15" key="2">
    <citation type="submission" date="2022-10" db="EMBL/GenBank/DDBJ databases">
        <authorList>
            <consortium name="ENA_rothamsted_submissions"/>
            <consortium name="culmorum"/>
            <person name="King R."/>
        </authorList>
    </citation>
    <scope>NUCLEOTIDE SEQUENCE</scope>
</reference>
<feature type="region of interest" description="Disordered" evidence="11">
    <location>
        <begin position="771"/>
        <end position="792"/>
    </location>
</feature>
<keyword evidence="2 12" id="KW-0812">Transmembrane</keyword>
<dbReference type="Gene3D" id="2.60.40.10">
    <property type="entry name" value="Immunoglobulins"/>
    <property type="match status" value="7"/>
</dbReference>